<dbReference type="InterPro" id="IPR017437">
    <property type="entry name" value="ATP-NAD_kinase_PpnK-typ_C"/>
</dbReference>
<comment type="similarity">
    <text evidence="6">Belongs to the NAD kinase family.</text>
</comment>
<dbReference type="GO" id="GO:0005524">
    <property type="term" value="F:ATP binding"/>
    <property type="evidence" value="ECO:0007669"/>
    <property type="project" value="UniProtKB-KW"/>
</dbReference>
<evidence type="ECO:0000313" key="8">
    <source>
        <dbReference type="Proteomes" id="UP000654279"/>
    </source>
</evidence>
<keyword evidence="6" id="KW-0963">Cytoplasm</keyword>
<dbReference type="InterPro" id="IPR017438">
    <property type="entry name" value="ATP-NAD_kinase_N"/>
</dbReference>
<dbReference type="GO" id="GO:0019674">
    <property type="term" value="P:NAD+ metabolic process"/>
    <property type="evidence" value="ECO:0007669"/>
    <property type="project" value="InterPro"/>
</dbReference>
<gene>
    <name evidence="6" type="primary">nadK</name>
    <name evidence="7" type="ORF">H8699_05415</name>
</gene>
<feature type="binding site" evidence="6">
    <location>
        <begin position="181"/>
        <end position="186"/>
    </location>
    <ligand>
        <name>NAD(+)</name>
        <dbReference type="ChEBI" id="CHEBI:57540"/>
    </ligand>
</feature>
<keyword evidence="2 6" id="KW-0418">Kinase</keyword>
<dbReference type="AlphaFoldDB" id="A0A926HM80"/>
<dbReference type="GO" id="GO:0051287">
    <property type="term" value="F:NAD binding"/>
    <property type="evidence" value="ECO:0007669"/>
    <property type="project" value="UniProtKB-ARBA"/>
</dbReference>
<dbReference type="Gene3D" id="3.40.50.10330">
    <property type="entry name" value="Probable inorganic polyphosphate/atp-NAD kinase, domain 1"/>
    <property type="match status" value="1"/>
</dbReference>
<comment type="caution">
    <text evidence="6">Lacks conserved residue(s) required for the propagation of feature annotation.</text>
</comment>
<comment type="catalytic activity">
    <reaction evidence="5 6">
        <text>NAD(+) + ATP = ADP + NADP(+) + H(+)</text>
        <dbReference type="Rhea" id="RHEA:18629"/>
        <dbReference type="ChEBI" id="CHEBI:15378"/>
        <dbReference type="ChEBI" id="CHEBI:30616"/>
        <dbReference type="ChEBI" id="CHEBI:57540"/>
        <dbReference type="ChEBI" id="CHEBI:58349"/>
        <dbReference type="ChEBI" id="CHEBI:456216"/>
        <dbReference type="EC" id="2.7.1.23"/>
    </reaction>
</comment>
<evidence type="ECO:0000256" key="4">
    <source>
        <dbReference type="ARBA" id="ARBA00023027"/>
    </source>
</evidence>
<evidence type="ECO:0000256" key="3">
    <source>
        <dbReference type="ARBA" id="ARBA00022857"/>
    </source>
</evidence>
<feature type="binding site" evidence="6">
    <location>
        <position position="151"/>
    </location>
    <ligand>
        <name>NAD(+)</name>
        <dbReference type="ChEBI" id="CHEBI:57540"/>
    </ligand>
</feature>
<dbReference type="GO" id="GO:0046872">
    <property type="term" value="F:metal ion binding"/>
    <property type="evidence" value="ECO:0007669"/>
    <property type="project" value="UniProtKB-UniRule"/>
</dbReference>
<protein>
    <recommendedName>
        <fullName evidence="6">NAD kinase</fullName>
        <ecNumber evidence="6">2.7.1.23</ecNumber>
    </recommendedName>
    <alternativeName>
        <fullName evidence="6">ATP-dependent NAD kinase</fullName>
    </alternativeName>
</protein>
<dbReference type="SUPFAM" id="SSF111331">
    <property type="entry name" value="NAD kinase/diacylglycerol kinase-like"/>
    <property type="match status" value="1"/>
</dbReference>
<name>A0A926HM80_9FIRM</name>
<dbReference type="Pfam" id="PF20143">
    <property type="entry name" value="NAD_kinase_C"/>
    <property type="match status" value="1"/>
</dbReference>
<sequence>MQVSIWVNHEKDVGFRVTGQLVDALEHYGAAVRMDEYCAGVLKRPELGVDRAGLIAGCDVVLVLGGDGTILHAAREAAAADIPVLGINMGRVGFLSEAEVDNVQEVARRIVQADYALEKRMMLQARVIGHPQAAEHIALNDVVLSRGAFSRIIGVQIYIDGQYVDRYMSDGVVVSSPTGSTAYALSTGGPILAPSLECILLSPICAHTLYSRPIVVGADSKIELVLTAADKDAQLALDGETLLTVSNKLRIEITRAKSQATFIRLKGRNFYQLLHSKFSEWSMAEELPEVKA</sequence>
<keyword evidence="4 6" id="KW-0520">NAD</keyword>
<proteinExistence type="inferred from homology"/>
<dbReference type="InterPro" id="IPR002504">
    <property type="entry name" value="NADK"/>
</dbReference>
<evidence type="ECO:0000313" key="7">
    <source>
        <dbReference type="EMBL" id="MBC8528858.1"/>
    </source>
</evidence>
<feature type="active site" description="Proton acceptor" evidence="6">
    <location>
        <position position="67"/>
    </location>
</feature>
<evidence type="ECO:0000256" key="5">
    <source>
        <dbReference type="ARBA" id="ARBA00047925"/>
    </source>
</evidence>
<dbReference type="PANTHER" id="PTHR20275">
    <property type="entry name" value="NAD KINASE"/>
    <property type="match status" value="1"/>
</dbReference>
<dbReference type="GO" id="GO:0006741">
    <property type="term" value="P:NADP+ biosynthetic process"/>
    <property type="evidence" value="ECO:0007669"/>
    <property type="project" value="UniProtKB-UniRule"/>
</dbReference>
<dbReference type="EMBL" id="JACRSO010000002">
    <property type="protein sequence ID" value="MBC8528858.1"/>
    <property type="molecule type" value="Genomic_DNA"/>
</dbReference>
<feature type="binding site" evidence="6">
    <location>
        <begin position="67"/>
        <end position="68"/>
    </location>
    <ligand>
        <name>NAD(+)</name>
        <dbReference type="ChEBI" id="CHEBI:57540"/>
    </ligand>
</feature>
<dbReference type="Pfam" id="PF01513">
    <property type="entry name" value="NAD_kinase"/>
    <property type="match status" value="1"/>
</dbReference>
<feature type="binding site" evidence="6">
    <location>
        <position position="170"/>
    </location>
    <ligand>
        <name>NAD(+)</name>
        <dbReference type="ChEBI" id="CHEBI:57540"/>
    </ligand>
</feature>
<dbReference type="GO" id="GO:0005737">
    <property type="term" value="C:cytoplasm"/>
    <property type="evidence" value="ECO:0007669"/>
    <property type="project" value="UniProtKB-SubCell"/>
</dbReference>
<accession>A0A926HM80</accession>
<keyword evidence="8" id="KW-1185">Reference proteome</keyword>
<dbReference type="RefSeq" id="WP_249284811.1">
    <property type="nucleotide sequence ID" value="NZ_JACRSO010000002.1"/>
</dbReference>
<comment type="subcellular location">
    <subcellularLocation>
        <location evidence="6">Cytoplasm</location>
    </subcellularLocation>
</comment>
<keyword evidence="6" id="KW-0067">ATP-binding</keyword>
<dbReference type="Gene3D" id="2.60.200.30">
    <property type="entry name" value="Probable inorganic polyphosphate/atp-NAD kinase, domain 2"/>
    <property type="match status" value="1"/>
</dbReference>
<feature type="binding site" evidence="6">
    <location>
        <begin position="140"/>
        <end position="141"/>
    </location>
    <ligand>
        <name>NAD(+)</name>
        <dbReference type="ChEBI" id="CHEBI:57540"/>
    </ligand>
</feature>
<feature type="binding site" evidence="6">
    <location>
        <position position="72"/>
    </location>
    <ligand>
        <name>NAD(+)</name>
        <dbReference type="ChEBI" id="CHEBI:57540"/>
    </ligand>
</feature>
<dbReference type="HAMAP" id="MF_00361">
    <property type="entry name" value="NAD_kinase"/>
    <property type="match status" value="1"/>
</dbReference>
<comment type="function">
    <text evidence="6">Involved in the regulation of the intracellular balance of NAD and NADP, and is a key enzyme in the biosynthesis of NADP. Catalyzes specifically the phosphorylation on 2'-hydroxyl of the adenosine moiety of NAD to yield NADP.</text>
</comment>
<keyword evidence="1 6" id="KW-0808">Transferase</keyword>
<evidence type="ECO:0000256" key="2">
    <source>
        <dbReference type="ARBA" id="ARBA00022777"/>
    </source>
</evidence>
<reference evidence="7" key="1">
    <citation type="submission" date="2020-08" db="EMBL/GenBank/DDBJ databases">
        <title>Genome public.</title>
        <authorList>
            <person name="Liu C."/>
            <person name="Sun Q."/>
        </authorList>
    </citation>
    <scope>NUCLEOTIDE SEQUENCE</scope>
    <source>
        <strain evidence="7">NSJ-44</strain>
    </source>
</reference>
<keyword evidence="3 6" id="KW-0521">NADP</keyword>
<evidence type="ECO:0000256" key="1">
    <source>
        <dbReference type="ARBA" id="ARBA00022679"/>
    </source>
</evidence>
<comment type="caution">
    <text evidence="7">The sequence shown here is derived from an EMBL/GenBank/DDBJ whole genome shotgun (WGS) entry which is preliminary data.</text>
</comment>
<dbReference type="PANTHER" id="PTHR20275:SF0">
    <property type="entry name" value="NAD KINASE"/>
    <property type="match status" value="1"/>
</dbReference>
<dbReference type="InterPro" id="IPR016064">
    <property type="entry name" value="NAD/diacylglycerol_kinase_sf"/>
</dbReference>
<dbReference type="GO" id="GO:0003951">
    <property type="term" value="F:NAD+ kinase activity"/>
    <property type="evidence" value="ECO:0007669"/>
    <property type="project" value="UniProtKB-UniRule"/>
</dbReference>
<comment type="cofactor">
    <cofactor evidence="6">
        <name>a divalent metal cation</name>
        <dbReference type="ChEBI" id="CHEBI:60240"/>
    </cofactor>
</comment>
<dbReference type="EC" id="2.7.1.23" evidence="6"/>
<keyword evidence="6" id="KW-0547">Nucleotide-binding</keyword>
<evidence type="ECO:0000256" key="6">
    <source>
        <dbReference type="HAMAP-Rule" id="MF_00361"/>
    </source>
</evidence>
<dbReference type="Proteomes" id="UP000654279">
    <property type="component" value="Unassembled WGS sequence"/>
</dbReference>
<organism evidence="7 8">
    <name type="scientific">Luoshenia tenuis</name>
    <dbReference type="NCBI Taxonomy" id="2763654"/>
    <lineage>
        <taxon>Bacteria</taxon>
        <taxon>Bacillati</taxon>
        <taxon>Bacillota</taxon>
        <taxon>Clostridia</taxon>
        <taxon>Christensenellales</taxon>
        <taxon>Christensenellaceae</taxon>
        <taxon>Luoshenia</taxon>
    </lineage>
</organism>